<dbReference type="InterPro" id="IPR004516">
    <property type="entry name" value="HisRS/HisZ"/>
</dbReference>
<sequence length="472" mass="53179">MSKQKTIQSVKGMHDILPAEQAYWRYVYKKFAGLLEDYGYEKIDTPILESADLFLCSVGEATDIVEKEMYAFKTKGGDELALRPENTAGVVRAYIEQGMNVWPHPVKLWYWGPMFRHDQPQAGRYRQFYQMGIESFGDESPAADAEAIYVALLLLENLGFKNLVLKINSIGDQNCRPQYIKALKEFFKTKNKKLCAQCKIRLKNNVLRILDCKEEVCRETFKEAPQFLDHLDEHCRDHFKKVIEFLDEIKAPYLLDPFLVRGLDYYTHTVFEIALEEPSSTKSEIDKDTQPATPNHDPEGVQVPYGAGKSATGQAGNQQPTTSPAAGLTLIAGGRYNKLVSLLGGPATPAVGWASGVERVILAMKNLNLKLPESKSQPKIFLAQLGDFAKRKSLVLFEEFRRHGIKVGTSLGRDSIKAQLRIANRLNVKFTLIIGQKEAIDKTIILREMYSGIQEVVPMSGIIEAVKKRLKS</sequence>
<dbReference type="InterPro" id="IPR004154">
    <property type="entry name" value="Anticodon-bd"/>
</dbReference>
<keyword evidence="2 5" id="KW-0547">Nucleotide-binding</keyword>
<feature type="binding site" evidence="6">
    <location>
        <position position="134"/>
    </location>
    <ligand>
        <name>L-histidine</name>
        <dbReference type="ChEBI" id="CHEBI:57595"/>
    </ligand>
</feature>
<gene>
    <name evidence="5" type="primary">hisS</name>
    <name evidence="9" type="ORF">A3I92_01700</name>
</gene>
<evidence type="ECO:0000256" key="6">
    <source>
        <dbReference type="PIRSR" id="PIRSR001549-1"/>
    </source>
</evidence>
<comment type="subcellular location">
    <subcellularLocation>
        <location evidence="5">Cytoplasm</location>
    </subcellularLocation>
</comment>
<dbReference type="GO" id="GO:0006427">
    <property type="term" value="P:histidyl-tRNA aminoacylation"/>
    <property type="evidence" value="ECO:0007669"/>
    <property type="project" value="UniProtKB-UniRule"/>
</dbReference>
<dbReference type="InterPro" id="IPR015807">
    <property type="entry name" value="His-tRNA-ligase"/>
</dbReference>
<feature type="domain" description="Aminoacyl-transfer RNA synthetases class-II family profile" evidence="8">
    <location>
        <begin position="1"/>
        <end position="372"/>
    </location>
</feature>
<keyword evidence="5" id="KW-0963">Cytoplasm</keyword>
<evidence type="ECO:0000256" key="2">
    <source>
        <dbReference type="ARBA" id="ARBA00022741"/>
    </source>
</evidence>
<dbReference type="Gene3D" id="3.40.50.800">
    <property type="entry name" value="Anticodon-binding domain"/>
    <property type="match status" value="1"/>
</dbReference>
<comment type="caution">
    <text evidence="9">The sequence shown here is derived from an EMBL/GenBank/DDBJ whole genome shotgun (WGS) entry which is preliminary data.</text>
</comment>
<evidence type="ECO:0000256" key="3">
    <source>
        <dbReference type="ARBA" id="ARBA00023146"/>
    </source>
</evidence>
<dbReference type="SUPFAM" id="SSF52954">
    <property type="entry name" value="Class II aaRS ABD-related"/>
    <property type="match status" value="1"/>
</dbReference>
<accession>A0A1F8H5N7</accession>
<dbReference type="PIRSF" id="PIRSF001549">
    <property type="entry name" value="His-tRNA_synth"/>
    <property type="match status" value="1"/>
</dbReference>
<dbReference type="GO" id="GO:0004821">
    <property type="term" value="F:histidine-tRNA ligase activity"/>
    <property type="evidence" value="ECO:0007669"/>
    <property type="project" value="UniProtKB-UniRule"/>
</dbReference>
<dbReference type="InterPro" id="IPR045864">
    <property type="entry name" value="aa-tRNA-synth_II/BPL/LPL"/>
</dbReference>
<feature type="compositionally biased region" description="Polar residues" evidence="7">
    <location>
        <begin position="311"/>
        <end position="324"/>
    </location>
</feature>
<feature type="region of interest" description="Disordered" evidence="7">
    <location>
        <begin position="281"/>
        <end position="326"/>
    </location>
</feature>
<dbReference type="GO" id="GO:0005737">
    <property type="term" value="C:cytoplasm"/>
    <property type="evidence" value="ECO:0007669"/>
    <property type="project" value="UniProtKB-SubCell"/>
</dbReference>
<name>A0A1F8H5N7_9BACT</name>
<feature type="binding site" evidence="6">
    <location>
        <position position="261"/>
    </location>
    <ligand>
        <name>L-histidine</name>
        <dbReference type="ChEBI" id="CHEBI:57595"/>
    </ligand>
</feature>
<dbReference type="PANTHER" id="PTHR43707">
    <property type="entry name" value="HISTIDYL-TRNA SYNTHETASE"/>
    <property type="match status" value="1"/>
</dbReference>
<proteinExistence type="inferred from homology"/>
<dbReference type="InterPro" id="IPR041715">
    <property type="entry name" value="HisRS-like_core"/>
</dbReference>
<dbReference type="InterPro" id="IPR006195">
    <property type="entry name" value="aa-tRNA-synth_II"/>
</dbReference>
<organism evidence="9 10">
    <name type="scientific">Candidatus Yanofskybacteria bacterium RIFCSPLOWO2_02_FULL_43_10b</name>
    <dbReference type="NCBI Taxonomy" id="1802704"/>
    <lineage>
        <taxon>Bacteria</taxon>
        <taxon>Candidatus Yanofskyibacteriota</taxon>
    </lineage>
</organism>
<protein>
    <recommendedName>
        <fullName evidence="5">Histidine--tRNA ligase</fullName>
        <ecNumber evidence="5">6.1.1.21</ecNumber>
    </recommendedName>
    <alternativeName>
        <fullName evidence="5">Histidyl-tRNA synthetase</fullName>
        <shortName evidence="5">HisRS</shortName>
    </alternativeName>
</protein>
<keyword evidence="3 5" id="KW-0030">Aminoacyl-tRNA synthetase</keyword>
<keyword evidence="5" id="KW-0067">ATP-binding</keyword>
<dbReference type="Pfam" id="PF03129">
    <property type="entry name" value="HGTP_anticodon"/>
    <property type="match status" value="1"/>
</dbReference>
<dbReference type="PROSITE" id="PS00028">
    <property type="entry name" value="ZINC_FINGER_C2H2_1"/>
    <property type="match status" value="1"/>
</dbReference>
<dbReference type="HAMAP" id="MF_00127">
    <property type="entry name" value="His_tRNA_synth"/>
    <property type="match status" value="1"/>
</dbReference>
<dbReference type="InterPro" id="IPR013087">
    <property type="entry name" value="Znf_C2H2_type"/>
</dbReference>
<feature type="binding site" evidence="6">
    <location>
        <position position="130"/>
    </location>
    <ligand>
        <name>L-histidine</name>
        <dbReference type="ChEBI" id="CHEBI:57595"/>
    </ligand>
</feature>
<evidence type="ECO:0000259" key="8">
    <source>
        <dbReference type="PROSITE" id="PS50862"/>
    </source>
</evidence>
<comment type="subunit">
    <text evidence="5">Homodimer.</text>
</comment>
<feature type="binding site" evidence="6">
    <location>
        <position position="116"/>
    </location>
    <ligand>
        <name>L-histidine</name>
        <dbReference type="ChEBI" id="CHEBI:57595"/>
    </ligand>
</feature>
<feature type="binding site" evidence="6">
    <location>
        <begin position="265"/>
        <end position="266"/>
    </location>
    <ligand>
        <name>L-histidine</name>
        <dbReference type="ChEBI" id="CHEBI:57595"/>
    </ligand>
</feature>
<dbReference type="NCBIfam" id="TIGR00442">
    <property type="entry name" value="hisS"/>
    <property type="match status" value="1"/>
</dbReference>
<dbReference type="SUPFAM" id="SSF55681">
    <property type="entry name" value="Class II aaRS and biotin synthetases"/>
    <property type="match status" value="1"/>
</dbReference>
<dbReference type="GO" id="GO:0005524">
    <property type="term" value="F:ATP binding"/>
    <property type="evidence" value="ECO:0007669"/>
    <property type="project" value="UniProtKB-UniRule"/>
</dbReference>
<dbReference type="InterPro" id="IPR036621">
    <property type="entry name" value="Anticodon-bd_dom_sf"/>
</dbReference>
<dbReference type="EMBL" id="MGKS01000018">
    <property type="protein sequence ID" value="OGN32179.1"/>
    <property type="molecule type" value="Genomic_DNA"/>
</dbReference>
<dbReference type="PANTHER" id="PTHR43707:SF1">
    <property type="entry name" value="HISTIDINE--TRNA LIGASE, MITOCHONDRIAL-RELATED"/>
    <property type="match status" value="1"/>
</dbReference>
<dbReference type="EC" id="6.1.1.21" evidence="5"/>
<keyword evidence="5" id="KW-0648">Protein biosynthesis</keyword>
<dbReference type="AlphaFoldDB" id="A0A1F8H5N7"/>
<comment type="similarity">
    <text evidence="1 5">Belongs to the class-II aminoacyl-tRNA synthetase family.</text>
</comment>
<comment type="catalytic activity">
    <reaction evidence="4 5">
        <text>tRNA(His) + L-histidine + ATP = L-histidyl-tRNA(His) + AMP + diphosphate + H(+)</text>
        <dbReference type="Rhea" id="RHEA:17313"/>
        <dbReference type="Rhea" id="RHEA-COMP:9665"/>
        <dbReference type="Rhea" id="RHEA-COMP:9689"/>
        <dbReference type="ChEBI" id="CHEBI:15378"/>
        <dbReference type="ChEBI" id="CHEBI:30616"/>
        <dbReference type="ChEBI" id="CHEBI:33019"/>
        <dbReference type="ChEBI" id="CHEBI:57595"/>
        <dbReference type="ChEBI" id="CHEBI:78442"/>
        <dbReference type="ChEBI" id="CHEBI:78527"/>
        <dbReference type="ChEBI" id="CHEBI:456215"/>
        <dbReference type="EC" id="6.1.1.21"/>
    </reaction>
</comment>
<evidence type="ECO:0000313" key="9">
    <source>
        <dbReference type="EMBL" id="OGN32179.1"/>
    </source>
</evidence>
<evidence type="ECO:0000313" key="10">
    <source>
        <dbReference type="Proteomes" id="UP000177676"/>
    </source>
</evidence>
<dbReference type="Gene3D" id="3.30.930.10">
    <property type="entry name" value="Bira Bifunctional Protein, Domain 2"/>
    <property type="match status" value="2"/>
</dbReference>
<dbReference type="CDD" id="cd00773">
    <property type="entry name" value="HisRS-like_core"/>
    <property type="match status" value="1"/>
</dbReference>
<feature type="binding site" evidence="6">
    <location>
        <begin position="85"/>
        <end position="87"/>
    </location>
    <ligand>
        <name>L-histidine</name>
        <dbReference type="ChEBI" id="CHEBI:57595"/>
    </ligand>
</feature>
<dbReference type="Proteomes" id="UP000177676">
    <property type="component" value="Unassembled WGS sequence"/>
</dbReference>
<dbReference type="PROSITE" id="PS50862">
    <property type="entry name" value="AA_TRNA_LIGASE_II"/>
    <property type="match status" value="1"/>
</dbReference>
<evidence type="ECO:0000256" key="1">
    <source>
        <dbReference type="ARBA" id="ARBA00008226"/>
    </source>
</evidence>
<evidence type="ECO:0000256" key="5">
    <source>
        <dbReference type="HAMAP-Rule" id="MF_00127"/>
    </source>
</evidence>
<keyword evidence="5" id="KW-0436">Ligase</keyword>
<reference evidence="9 10" key="1">
    <citation type="journal article" date="2016" name="Nat. Commun.">
        <title>Thousands of microbial genomes shed light on interconnected biogeochemical processes in an aquifer system.</title>
        <authorList>
            <person name="Anantharaman K."/>
            <person name="Brown C.T."/>
            <person name="Hug L.A."/>
            <person name="Sharon I."/>
            <person name="Castelle C.J."/>
            <person name="Probst A.J."/>
            <person name="Thomas B.C."/>
            <person name="Singh A."/>
            <person name="Wilkins M.J."/>
            <person name="Karaoz U."/>
            <person name="Brodie E.L."/>
            <person name="Williams K.H."/>
            <person name="Hubbard S.S."/>
            <person name="Banfield J.F."/>
        </authorList>
    </citation>
    <scope>NUCLEOTIDE SEQUENCE [LARGE SCALE GENOMIC DNA]</scope>
</reference>
<dbReference type="Pfam" id="PF13393">
    <property type="entry name" value="tRNA-synt_His"/>
    <property type="match status" value="1"/>
</dbReference>
<evidence type="ECO:0000256" key="4">
    <source>
        <dbReference type="ARBA" id="ARBA00047639"/>
    </source>
</evidence>
<evidence type="ECO:0000256" key="7">
    <source>
        <dbReference type="SAM" id="MobiDB-lite"/>
    </source>
</evidence>